<accession>A0A254Q3U6</accession>
<dbReference type="InterPro" id="IPR003423">
    <property type="entry name" value="OMP_efflux"/>
</dbReference>
<keyword evidence="4" id="KW-1134">Transmembrane beta strand</keyword>
<evidence type="ECO:0000256" key="1">
    <source>
        <dbReference type="ARBA" id="ARBA00004442"/>
    </source>
</evidence>
<evidence type="ECO:0000256" key="2">
    <source>
        <dbReference type="ARBA" id="ARBA00007613"/>
    </source>
</evidence>
<evidence type="ECO:0000256" key="4">
    <source>
        <dbReference type="ARBA" id="ARBA00022452"/>
    </source>
</evidence>
<sequence length="511" mass="57389">MSYPPMGSSLLSLLSPLYRQFGLWARYKGESTSRQDHLIFINGYILNLLPQSLCKSSKSGLSALIWGFSDALALVSRDNKICSLFSKVIVMNRLKTIFPIFVCALLASGVSAQGQKPLTVNELITLALDASPQVLAARDQSRAVKGQLSAARAIPNPEFEMNTGQQRSASGPLTTGNVSSWSVTQPLDMPYTRFPRVNAAEANSRAAEAGRIAFEIELISKVQQRFYELMRREAELKAAEEDMSLTKQIRDRMQIRYEVGETARFELIRAQTEFLNAQINAESSKLRVEQAKGQLRQVVGYQLPADYEVVSQNPKIEVLPPLPILLSELQAQSPELQRAKAEVEATESKLSFEQNSRLPRLSFKAQQYNDPNFTDRLYGLVVSIPIWDFKGGQIAEAEANASRAKNQLNAQTQSLEQQLETAYKLYQMTSYQVKILDQDVVQLASSARRIAEVSYRYGERGMLEYLDAQRTFRVARNDLIKARFDLASVVTEIQRLRATPEWIAKIESGKQ</sequence>
<keyword evidence="7" id="KW-0998">Cell outer membrane</keyword>
<dbReference type="PANTHER" id="PTHR30026">
    <property type="entry name" value="OUTER MEMBRANE PROTEIN TOLC"/>
    <property type="match status" value="1"/>
</dbReference>
<dbReference type="SUPFAM" id="SSF56954">
    <property type="entry name" value="Outer membrane efflux proteins (OEP)"/>
    <property type="match status" value="1"/>
</dbReference>
<evidence type="ECO:0000256" key="6">
    <source>
        <dbReference type="ARBA" id="ARBA00023136"/>
    </source>
</evidence>
<comment type="subcellular location">
    <subcellularLocation>
        <location evidence="1">Cell outer membrane</location>
    </subcellularLocation>
</comment>
<feature type="coiled-coil region" evidence="8">
    <location>
        <begin position="394"/>
        <end position="425"/>
    </location>
</feature>
<evidence type="ECO:0000256" key="7">
    <source>
        <dbReference type="ARBA" id="ARBA00023237"/>
    </source>
</evidence>
<keyword evidence="3" id="KW-0813">Transport</keyword>
<dbReference type="InterPro" id="IPR051906">
    <property type="entry name" value="TolC-like"/>
</dbReference>
<name>A0A254Q3U6_9BURK</name>
<evidence type="ECO:0000256" key="3">
    <source>
        <dbReference type="ARBA" id="ARBA00022448"/>
    </source>
</evidence>
<feature type="coiled-coil region" evidence="8">
    <location>
        <begin position="326"/>
        <end position="356"/>
    </location>
</feature>
<dbReference type="GO" id="GO:1990281">
    <property type="term" value="C:efflux pump complex"/>
    <property type="evidence" value="ECO:0007669"/>
    <property type="project" value="TreeGrafter"/>
</dbReference>
<protein>
    <recommendedName>
        <fullName evidence="11">Transporter</fullName>
    </recommendedName>
</protein>
<dbReference type="Gene3D" id="1.20.1600.10">
    <property type="entry name" value="Outer membrane efflux proteins (OEP)"/>
    <property type="match status" value="1"/>
</dbReference>
<evidence type="ECO:0000313" key="9">
    <source>
        <dbReference type="EMBL" id="OWS72246.1"/>
    </source>
</evidence>
<proteinExistence type="inferred from homology"/>
<dbReference type="EMBL" id="NGUO01000004">
    <property type="protein sequence ID" value="OWS72246.1"/>
    <property type="molecule type" value="Genomic_DNA"/>
</dbReference>
<keyword evidence="10" id="KW-1185">Reference proteome</keyword>
<reference evidence="9 10" key="1">
    <citation type="submission" date="2017-05" db="EMBL/GenBank/DDBJ databases">
        <title>Polynucleobacter sp. MWH-K35W1 isolated from the permanently anoxic monimolimnion of a meromictic lake.</title>
        <authorList>
            <person name="Hahn M.W."/>
        </authorList>
    </citation>
    <scope>NUCLEOTIDE SEQUENCE [LARGE SCALE GENOMIC DNA]</scope>
    <source>
        <strain evidence="9 10">MWH-K35W1</strain>
    </source>
</reference>
<dbReference type="GO" id="GO:0009279">
    <property type="term" value="C:cell outer membrane"/>
    <property type="evidence" value="ECO:0007669"/>
    <property type="project" value="UniProtKB-SubCell"/>
</dbReference>
<dbReference type="GO" id="GO:0015288">
    <property type="term" value="F:porin activity"/>
    <property type="evidence" value="ECO:0007669"/>
    <property type="project" value="TreeGrafter"/>
</dbReference>
<keyword evidence="5" id="KW-0812">Transmembrane</keyword>
<dbReference type="Pfam" id="PF02321">
    <property type="entry name" value="OEP"/>
    <property type="match status" value="2"/>
</dbReference>
<organism evidence="9 10">
    <name type="scientific">Polynucleobacter aenigmaticus</name>
    <dbReference type="NCBI Taxonomy" id="1743164"/>
    <lineage>
        <taxon>Bacteria</taxon>
        <taxon>Pseudomonadati</taxon>
        <taxon>Pseudomonadota</taxon>
        <taxon>Betaproteobacteria</taxon>
        <taxon>Burkholderiales</taxon>
        <taxon>Burkholderiaceae</taxon>
        <taxon>Polynucleobacter</taxon>
    </lineage>
</organism>
<gene>
    <name evidence="9" type="ORF">CBI30_03390</name>
</gene>
<comment type="similarity">
    <text evidence="2">Belongs to the outer membrane factor (OMF) (TC 1.B.17) family.</text>
</comment>
<dbReference type="GO" id="GO:0015562">
    <property type="term" value="F:efflux transmembrane transporter activity"/>
    <property type="evidence" value="ECO:0007669"/>
    <property type="project" value="InterPro"/>
</dbReference>
<dbReference type="PANTHER" id="PTHR30026:SF20">
    <property type="entry name" value="OUTER MEMBRANE PROTEIN TOLC"/>
    <property type="match status" value="1"/>
</dbReference>
<comment type="caution">
    <text evidence="9">The sequence shown here is derived from an EMBL/GenBank/DDBJ whole genome shotgun (WGS) entry which is preliminary data.</text>
</comment>
<dbReference type="Proteomes" id="UP000198104">
    <property type="component" value="Unassembled WGS sequence"/>
</dbReference>
<dbReference type="AlphaFoldDB" id="A0A254Q3U6"/>
<keyword evidence="8" id="KW-0175">Coiled coil</keyword>
<evidence type="ECO:0008006" key="11">
    <source>
        <dbReference type="Google" id="ProtNLM"/>
    </source>
</evidence>
<keyword evidence="6" id="KW-0472">Membrane</keyword>
<evidence type="ECO:0000256" key="5">
    <source>
        <dbReference type="ARBA" id="ARBA00022692"/>
    </source>
</evidence>
<evidence type="ECO:0000313" key="10">
    <source>
        <dbReference type="Proteomes" id="UP000198104"/>
    </source>
</evidence>
<evidence type="ECO:0000256" key="8">
    <source>
        <dbReference type="SAM" id="Coils"/>
    </source>
</evidence>